<evidence type="ECO:0000313" key="4">
    <source>
        <dbReference type="Proteomes" id="UP000077465"/>
    </source>
</evidence>
<dbReference type="SUPFAM" id="SSF81301">
    <property type="entry name" value="Nucleotidyltransferase"/>
    <property type="match status" value="1"/>
</dbReference>
<reference evidence="3 4" key="1">
    <citation type="submission" date="2015-05" db="EMBL/GenBank/DDBJ databases">
        <authorList>
            <person name="Dickey A."/>
            <person name="Clawson M."/>
            <person name="Bono J."/>
            <person name="Loy J.D."/>
        </authorList>
    </citation>
    <scope>NUCLEOTIDE SEQUENCE [LARGE SCALE GENOMIC DNA]</scope>
    <source>
        <strain evidence="3 4">22581</strain>
    </source>
</reference>
<evidence type="ECO:0000313" key="2">
    <source>
        <dbReference type="EMBL" id="AKG07067.1"/>
    </source>
</evidence>
<dbReference type="GO" id="GO:0015969">
    <property type="term" value="P:guanosine tetraphosphate metabolic process"/>
    <property type="evidence" value="ECO:0007669"/>
    <property type="project" value="InterPro"/>
</dbReference>
<name>A0AAC8T7F1_9GAMM</name>
<dbReference type="AlphaFoldDB" id="A0AAC8T7F1"/>
<proteinExistence type="predicted"/>
<dbReference type="EMBL" id="CP011376">
    <property type="protein sequence ID" value="AKG07130.1"/>
    <property type="molecule type" value="Genomic_DNA"/>
</dbReference>
<dbReference type="RefSeq" id="WP_046696015.1">
    <property type="nucleotide sequence ID" value="NZ_CP011376.1"/>
</dbReference>
<dbReference type="Proteomes" id="UP000077465">
    <property type="component" value="Chromosome"/>
</dbReference>
<organism evidence="3 4">
    <name type="scientific">Moraxella bovoculi</name>
    <dbReference type="NCBI Taxonomy" id="386891"/>
    <lineage>
        <taxon>Bacteria</taxon>
        <taxon>Pseudomonadati</taxon>
        <taxon>Pseudomonadota</taxon>
        <taxon>Gammaproteobacteria</taxon>
        <taxon>Moraxellales</taxon>
        <taxon>Moraxellaceae</taxon>
        <taxon>Moraxella</taxon>
    </lineage>
</organism>
<sequence>MLSKKQVKRAGEALANNPKDVEAMAILSQWRSLHAHPINTFQAMLRRRKELKNATIAQRLKRTPSIIRKIQRFKGMNLARMQDIGGIRVILPNIKDVYKLHESLINGRNQHEPLLPPKDYISSPKDDGYRSLHQVFKYNSHKDELKGLQIELQIRTRIQHYWATAVETLGLIEKSSFKTGEGSEEYKRFFKLASVLFCHYEKARILPEFQNTPIKEVIDEFESLENKLQAFNKLNGLLVTGRHISNVKTKGEFYYLMELNTQEKTVSLTPFEKKQLHQAENMYQLLEVQNVDNPHIELVLMSAKSFKEVKKAYPNYFLDTQSFIESLEKICQKYKKV</sequence>
<dbReference type="PANTHER" id="PTHR47837:SF1">
    <property type="entry name" value="GTP PYROPHOSPHOKINASE YJBM"/>
    <property type="match status" value="1"/>
</dbReference>
<dbReference type="Gene3D" id="3.30.460.10">
    <property type="entry name" value="Beta Polymerase, domain 2"/>
    <property type="match status" value="1"/>
</dbReference>
<dbReference type="SMART" id="SM00954">
    <property type="entry name" value="RelA_SpoT"/>
    <property type="match status" value="1"/>
</dbReference>
<dbReference type="InterPro" id="IPR052366">
    <property type="entry name" value="GTP_Pyrophosphokinase"/>
</dbReference>
<accession>A0AAC8T7F1</accession>
<dbReference type="PANTHER" id="PTHR47837">
    <property type="entry name" value="GTP PYROPHOSPHOKINASE YJBM"/>
    <property type="match status" value="1"/>
</dbReference>
<dbReference type="EMBL" id="CP011376">
    <property type="protein sequence ID" value="AKG07067.1"/>
    <property type="molecule type" value="Genomic_DNA"/>
</dbReference>
<evidence type="ECO:0000313" key="3">
    <source>
        <dbReference type="EMBL" id="AKG07130.1"/>
    </source>
</evidence>
<dbReference type="InterPro" id="IPR007685">
    <property type="entry name" value="RelA_SpoT"/>
</dbReference>
<gene>
    <name evidence="2" type="ORF">AAX06_01480</name>
    <name evidence="3" type="ORF">AAX06_01885</name>
</gene>
<dbReference type="CDD" id="cd05399">
    <property type="entry name" value="NT_Rel-Spo_like"/>
    <property type="match status" value="1"/>
</dbReference>
<protein>
    <submittedName>
        <fullName evidence="3">(P)ppGpp synthetase</fullName>
    </submittedName>
</protein>
<dbReference type="InterPro" id="IPR043519">
    <property type="entry name" value="NT_sf"/>
</dbReference>
<evidence type="ECO:0000259" key="1">
    <source>
        <dbReference type="SMART" id="SM00954"/>
    </source>
</evidence>
<feature type="domain" description="RelA/SpoT" evidence="1">
    <location>
        <begin position="58"/>
        <end position="177"/>
    </location>
</feature>
<dbReference type="Pfam" id="PF04607">
    <property type="entry name" value="RelA_SpoT"/>
    <property type="match status" value="1"/>
</dbReference>